<accession>A0A7T5RL73</accession>
<evidence type="ECO:0000313" key="2">
    <source>
        <dbReference type="Proteomes" id="UP000595618"/>
    </source>
</evidence>
<dbReference type="AlphaFoldDB" id="A0A7T5RL73"/>
<proteinExistence type="predicted"/>
<dbReference type="Proteomes" id="UP000595618">
    <property type="component" value="Chromosome"/>
</dbReference>
<organism evidence="1 2">
    <name type="scientific">Candidatus Sungiibacteriota bacterium</name>
    <dbReference type="NCBI Taxonomy" id="2750080"/>
    <lineage>
        <taxon>Bacteria</taxon>
        <taxon>Candidatus Sungiibacteriota</taxon>
    </lineage>
</organism>
<dbReference type="EMBL" id="CP066690">
    <property type="protein sequence ID" value="QQG45735.1"/>
    <property type="molecule type" value="Genomic_DNA"/>
</dbReference>
<protein>
    <submittedName>
        <fullName evidence="1">Uncharacterized protein</fullName>
    </submittedName>
</protein>
<name>A0A7T5RL73_9BACT</name>
<sequence length="626" mass="73257">MPIREQLQPETQDEESGEIVITPEDKTRLQELIEDIGDKSLKIFWDGGVIELRRRLRVEGRRAAQYILEMIERDLVSEDPVASRRLYCELNWLFFCATPNEAKRISKVLTKDKIVREPDRSKKIAIFEILQRIGTEETIDDLTTFVRKEKSESPYFPESDFWYIYDLQDIFRVLMAIRMRARDIDKFVVAISKINEFLQENNQEPFSFGPATIEYYWQELNPRRLERELENFFIENPRSLYAGPEYAPEATDRVISDFYAEGNIQEVESRLEVVRRLRHEARKEKKIKEEPEKDDTKFLRRHWLEYREENPSPYAPTLGIEIEIRAHSVLPPELARKPQGFSGWEWYEQEEWMRKREQIIEEKRQPYHGVEKLGVPRGGDGFWEFAHKPVRNYFTLSKEVQALIAMDLINREDQRHAMHLTIGGVEVEGGGNAYLLARVLEASAWSTRGKRLLRPYLSKYPGWTINGRGGVKERLGYELELGATLGIEIRTFQLQSLTGLDRLLKSAYLLGAALKSCQELKRNDPLNVGQKQEVRIKLTDIWHIFSDKSKDIFTKFGLQEPDDIWSTRELELAENVENSPFYKLAQLLDEAEAEPKSTGAGFVREIRRLIISTRAKIEPIIYPKPV</sequence>
<gene>
    <name evidence="1" type="ORF">HYW89_02450</name>
</gene>
<evidence type="ECO:0000313" key="1">
    <source>
        <dbReference type="EMBL" id="QQG45735.1"/>
    </source>
</evidence>
<reference evidence="1 2" key="1">
    <citation type="submission" date="2020-07" db="EMBL/GenBank/DDBJ databases">
        <title>Huge and variable diversity of episymbiotic CPR bacteria and DPANN archaea in groundwater ecosystems.</title>
        <authorList>
            <person name="He C.Y."/>
            <person name="Keren R."/>
            <person name="Whittaker M."/>
            <person name="Farag I.F."/>
            <person name="Doudna J."/>
            <person name="Cate J.H.D."/>
            <person name="Banfield J.F."/>
        </authorList>
    </citation>
    <scope>NUCLEOTIDE SEQUENCE [LARGE SCALE GENOMIC DNA]</scope>
    <source>
        <strain evidence="1">NC_groundwater_541_Ag_S-0.1um_46_50</strain>
    </source>
</reference>